<comment type="caution">
    <text evidence="2">The sequence shown here is derived from an EMBL/GenBank/DDBJ whole genome shotgun (WGS) entry which is preliminary data.</text>
</comment>
<dbReference type="Gene3D" id="3.40.50.150">
    <property type="entry name" value="Vaccinia Virus protein VP39"/>
    <property type="match status" value="1"/>
</dbReference>
<evidence type="ECO:0000313" key="2">
    <source>
        <dbReference type="EMBL" id="GAA2619258.1"/>
    </source>
</evidence>
<gene>
    <name evidence="2" type="ORF">GCM10010411_63730</name>
</gene>
<reference evidence="3" key="1">
    <citation type="journal article" date="2019" name="Int. J. Syst. Evol. Microbiol.">
        <title>The Global Catalogue of Microorganisms (GCM) 10K type strain sequencing project: providing services to taxonomists for standard genome sequencing and annotation.</title>
        <authorList>
            <consortium name="The Broad Institute Genomics Platform"/>
            <consortium name="The Broad Institute Genome Sequencing Center for Infectious Disease"/>
            <person name="Wu L."/>
            <person name="Ma J."/>
        </authorList>
    </citation>
    <scope>NUCLEOTIDE SEQUENCE [LARGE SCALE GENOMIC DNA]</scope>
    <source>
        <strain evidence="3">JCM 6833</strain>
    </source>
</reference>
<feature type="domain" description="DUF1156" evidence="1">
    <location>
        <begin position="12"/>
        <end position="69"/>
    </location>
</feature>
<organism evidence="2 3">
    <name type="scientific">Actinomadura fulvescens</name>
    <dbReference type="NCBI Taxonomy" id="46160"/>
    <lineage>
        <taxon>Bacteria</taxon>
        <taxon>Bacillati</taxon>
        <taxon>Actinomycetota</taxon>
        <taxon>Actinomycetes</taxon>
        <taxon>Streptosporangiales</taxon>
        <taxon>Thermomonosporaceae</taxon>
        <taxon>Actinomadura</taxon>
    </lineage>
</organism>
<dbReference type="InterPro" id="IPR009537">
    <property type="entry name" value="DUF1156"/>
</dbReference>
<dbReference type="SUPFAM" id="SSF53335">
    <property type="entry name" value="S-adenosyl-L-methionine-dependent methyltransferases"/>
    <property type="match status" value="2"/>
</dbReference>
<accession>A0ABP6CGF3</accession>
<dbReference type="EMBL" id="BAAATD010000009">
    <property type="protein sequence ID" value="GAA2619258.1"/>
    <property type="molecule type" value="Genomic_DNA"/>
</dbReference>
<proteinExistence type="predicted"/>
<dbReference type="Proteomes" id="UP001501509">
    <property type="component" value="Unassembled WGS sequence"/>
</dbReference>
<dbReference type="RefSeq" id="WP_344546180.1">
    <property type="nucleotide sequence ID" value="NZ_BAAATD010000009.1"/>
</dbReference>
<name>A0ABP6CGF3_9ACTN</name>
<sequence length="974" mass="108038">MTERPRLLIEDWLPVRELGIESRRERAAASALPPLSFLHVWWARRPLVASAGVVLAGLLPAWSPELAKTFPNASELANESAYRAWLLRLIGIWGDPIAARAKIDSANAAGVKLEGNGYGYKQAFRNSPDSEHIRLVHDVLRHTWGGELPLVADPTAGGGSIPFTAARLGIPTVANDLNDVAVSVLQAGVKIPAEHGLHLLPHLKKYGEILVDRLRERLEPFFPRPTGETVIAYIWAHSVACPRTGRPVPLVTDWMLRRDSGREIAIRFVAEEDGVALSEPRFELLRGAAAKTPDRPIMARGSAISPYDNLAIDGEYIKAEAQASRMGQILYAVAIRRADGTRDFRAPTPADLEAVSAAAEELGRVRTEWETKGFLPTEIIDPRSNYERGHRLYGIDTWAKMFTPRQLLTHGTFTEEFCQLIPQVRSDLGTNLGNSVLTELGMMQSISLNWNGRSTSWNIGRQGMRSVFDKHNFSFKWTFAEFEGASGLYPWCLYQVTDAYTKIANLYEQTRLQSASTGSPIEVERLDRQITVHQGNAANLSKVGSKSVSQVCIDPPYYDNVMYAELADYFYMWEKRTLGRIMPEFFSGDSTDKDNEAVANPARFASLGKRKKQLADADYEAKMTAIFAECDRILRDDGVLTVMFTHKRAEAWDTLGMGMLQAGFTIETSWPVHTEFENSMHQANVNAAASTIMLVCRKRENSGATRKVFFEDIEREVRQEAREALARFSVDGLTGVDLLLSTYGPALSVISRHWPVYSTEASSDGAAELLRPEQALDAARAEVVLMQRARLVGHASHLDPLTDFTMLAWDTFGAAEFPYDEARRLALAVGGLDLAELESARILAARSGKVRLLSPGERVRSGDGDQPGVRPEAERFGAVIDAVHTIMYIAELDGLSVARAMMDRLELTRDRGFLACVQGLVNAIPRTQVKGEWLYPDAQILDKLAVAYLSDIVIPQPEATEPQEQWAHDQIPGV</sequence>
<keyword evidence="3" id="KW-1185">Reference proteome</keyword>
<evidence type="ECO:0000259" key="1">
    <source>
        <dbReference type="Pfam" id="PF06634"/>
    </source>
</evidence>
<protein>
    <submittedName>
        <fullName evidence="2">DUF1156 domain-containing protein</fullName>
    </submittedName>
</protein>
<dbReference type="Pfam" id="PF06634">
    <property type="entry name" value="DUF1156"/>
    <property type="match status" value="1"/>
</dbReference>
<evidence type="ECO:0000313" key="3">
    <source>
        <dbReference type="Proteomes" id="UP001501509"/>
    </source>
</evidence>
<dbReference type="InterPro" id="IPR029063">
    <property type="entry name" value="SAM-dependent_MTases_sf"/>
</dbReference>